<gene>
    <name evidence="2" type="ORF">GCM10009760_34440</name>
</gene>
<accession>A0ABP5LFQ3</accession>
<evidence type="ECO:0000313" key="2">
    <source>
        <dbReference type="EMBL" id="GAA2145625.1"/>
    </source>
</evidence>
<organism evidence="2 3">
    <name type="scientific">Kitasatospora kazusensis</name>
    <dbReference type="NCBI Taxonomy" id="407974"/>
    <lineage>
        <taxon>Bacteria</taxon>
        <taxon>Bacillati</taxon>
        <taxon>Actinomycetota</taxon>
        <taxon>Actinomycetes</taxon>
        <taxon>Kitasatosporales</taxon>
        <taxon>Streptomycetaceae</taxon>
        <taxon>Kitasatospora</taxon>
    </lineage>
</organism>
<feature type="compositionally biased region" description="Low complexity" evidence="1">
    <location>
        <begin position="15"/>
        <end position="30"/>
    </location>
</feature>
<dbReference type="Proteomes" id="UP001422759">
    <property type="component" value="Unassembled WGS sequence"/>
</dbReference>
<sequence length="71" mass="6809">MAALLPKSPVTVGIGEAEPTGVGTAGAEAGVDAEDPAGDGDPLLHAASRATGSATSNPAIRRTAVLTVGRS</sequence>
<name>A0ABP5LFQ3_9ACTN</name>
<reference evidence="3" key="1">
    <citation type="journal article" date="2019" name="Int. J. Syst. Evol. Microbiol.">
        <title>The Global Catalogue of Microorganisms (GCM) 10K type strain sequencing project: providing services to taxonomists for standard genome sequencing and annotation.</title>
        <authorList>
            <consortium name="The Broad Institute Genomics Platform"/>
            <consortium name="The Broad Institute Genome Sequencing Center for Infectious Disease"/>
            <person name="Wu L."/>
            <person name="Ma J."/>
        </authorList>
    </citation>
    <scope>NUCLEOTIDE SEQUENCE [LARGE SCALE GENOMIC DNA]</scope>
    <source>
        <strain evidence="3">JCM 14560</strain>
    </source>
</reference>
<proteinExistence type="predicted"/>
<protein>
    <submittedName>
        <fullName evidence="2">Uncharacterized protein</fullName>
    </submittedName>
</protein>
<evidence type="ECO:0000256" key="1">
    <source>
        <dbReference type="SAM" id="MobiDB-lite"/>
    </source>
</evidence>
<feature type="region of interest" description="Disordered" evidence="1">
    <location>
        <begin position="1"/>
        <end position="71"/>
    </location>
</feature>
<evidence type="ECO:0000313" key="3">
    <source>
        <dbReference type="Proteomes" id="UP001422759"/>
    </source>
</evidence>
<dbReference type="EMBL" id="BAAANT010000018">
    <property type="protein sequence ID" value="GAA2145625.1"/>
    <property type="molecule type" value="Genomic_DNA"/>
</dbReference>
<keyword evidence="3" id="KW-1185">Reference proteome</keyword>
<comment type="caution">
    <text evidence="2">The sequence shown here is derived from an EMBL/GenBank/DDBJ whole genome shotgun (WGS) entry which is preliminary data.</text>
</comment>